<reference evidence="6 7" key="1">
    <citation type="submission" date="2020-11" db="EMBL/GenBank/DDBJ databases">
        <authorList>
            <person name="Wallbank WR R."/>
            <person name="Pardo Diaz C."/>
            <person name="Kozak K."/>
            <person name="Martin S."/>
            <person name="Jiggins C."/>
            <person name="Moest M."/>
            <person name="Warren A I."/>
            <person name="Generalovic N T."/>
            <person name="Byers J.R.P. K."/>
            <person name="Montejo-Kovacevich G."/>
            <person name="Yen C E."/>
        </authorList>
    </citation>
    <scope>NUCLEOTIDE SEQUENCE [LARGE SCALE GENOMIC DNA]</scope>
</reference>
<gene>
    <name evidence="6" type="ORF">HERILL_LOCUS1879</name>
</gene>
<keyword evidence="5" id="KW-1133">Transmembrane helix</keyword>
<keyword evidence="5" id="KW-0812">Transmembrane</keyword>
<dbReference type="OrthoDB" id="5835829at2759"/>
<evidence type="ECO:0000256" key="5">
    <source>
        <dbReference type="SAM" id="Phobius"/>
    </source>
</evidence>
<dbReference type="GO" id="GO:0008194">
    <property type="term" value="F:UDP-glycosyltransferase activity"/>
    <property type="evidence" value="ECO:0007669"/>
    <property type="project" value="InterPro"/>
</dbReference>
<dbReference type="PROSITE" id="PS00375">
    <property type="entry name" value="UDPGT"/>
    <property type="match status" value="1"/>
</dbReference>
<dbReference type="FunCoup" id="A0A7R8UEQ8">
    <property type="interactions" value="189"/>
</dbReference>
<dbReference type="Pfam" id="PF00201">
    <property type="entry name" value="UDPGT"/>
    <property type="match status" value="1"/>
</dbReference>
<dbReference type="FunFam" id="3.40.50.2000:FF:000050">
    <property type="entry name" value="UDP-glucuronosyltransferase"/>
    <property type="match status" value="1"/>
</dbReference>
<evidence type="ECO:0000313" key="7">
    <source>
        <dbReference type="Proteomes" id="UP000594454"/>
    </source>
</evidence>
<dbReference type="InterPro" id="IPR035595">
    <property type="entry name" value="UDP_glycos_trans_CS"/>
</dbReference>
<dbReference type="SUPFAM" id="SSF53756">
    <property type="entry name" value="UDP-Glycosyltransferase/glycogen phosphorylase"/>
    <property type="match status" value="1"/>
</dbReference>
<dbReference type="PANTHER" id="PTHR48043">
    <property type="entry name" value="EG:EG0003.4 PROTEIN-RELATED"/>
    <property type="match status" value="1"/>
</dbReference>
<name>A0A7R8UEQ8_HERIL</name>
<evidence type="ECO:0000256" key="2">
    <source>
        <dbReference type="ARBA" id="ARBA00022676"/>
    </source>
</evidence>
<protein>
    <recommendedName>
        <fullName evidence="8">UDP-glycosyltransferases domain-containing protein</fullName>
    </recommendedName>
</protein>
<dbReference type="Proteomes" id="UP000594454">
    <property type="component" value="Chromosome 1"/>
</dbReference>
<dbReference type="EMBL" id="LR899009">
    <property type="protein sequence ID" value="CAD7078622.1"/>
    <property type="molecule type" value="Genomic_DNA"/>
</dbReference>
<dbReference type="PANTHER" id="PTHR48043:SF114">
    <property type="entry name" value="IP04436P-RELATED"/>
    <property type="match status" value="1"/>
</dbReference>
<keyword evidence="2 4" id="KW-0328">Glycosyltransferase</keyword>
<dbReference type="InterPro" id="IPR002213">
    <property type="entry name" value="UDP_glucos_trans"/>
</dbReference>
<accession>A0A7R8UEQ8</accession>
<evidence type="ECO:0000256" key="1">
    <source>
        <dbReference type="ARBA" id="ARBA00009995"/>
    </source>
</evidence>
<evidence type="ECO:0000256" key="3">
    <source>
        <dbReference type="ARBA" id="ARBA00022679"/>
    </source>
</evidence>
<feature type="transmembrane region" description="Helical" evidence="5">
    <location>
        <begin position="538"/>
        <end position="560"/>
    </location>
</feature>
<evidence type="ECO:0000256" key="4">
    <source>
        <dbReference type="RuleBase" id="RU003718"/>
    </source>
</evidence>
<dbReference type="AlphaFoldDB" id="A0A7R8UEQ8"/>
<dbReference type="CDD" id="cd03784">
    <property type="entry name" value="GT1_Gtf-like"/>
    <property type="match status" value="1"/>
</dbReference>
<sequence>MDFWYCMAQQVKSYDGNCSTYQTKKAPNQTLRPPIVPTPVPNRPFQKLFIALIGPYPRIEMSKWKNSLAIILLLLTKTHCLKILGLFPHPGISHFHFFHPIMRALAEAGHDVTVVSHFPDKSPPMHYKDIVIGGVQLLNDTVDLQKFENRPVYSIILDFFKLHEWGKNTCEHTLKSIALRKVLKSPDKFDVILVEQFNTDCMMGVAYELKAPTIALSSCALMPWHYERFGAPLIPSYMPIVFHGHSEDMNFFQRLVNWFSSHLLQILYEYYSQSLATALLRSRFSHDMPEVSELVKETNLMFVNQHFSLSGAKPLPPSIIELGGIHIQKAKTLDVEIQHLLEGAKHGVVYISWGSMIRAESLPVEKREAILHAMGRLPQTVLWKWENETIPRKPSNVHIRKWMPQREILCHPNVKVFLSHGGLMGSSEAAYCGVPVILTPMYGDQFLNAASLKNRGMGIILNYEDITEANIFRAVKQLLEPRYHENAKSISFAFRNRPQKALDTAVWWVEYMAKTEGAPLTKSVATHISRFVYYSLDIYAFLIGVLLFSTAIWIFLFKWFQGRYRERKYKKD</sequence>
<dbReference type="InParanoid" id="A0A7R8UEQ8"/>
<evidence type="ECO:0000313" key="6">
    <source>
        <dbReference type="EMBL" id="CAD7078622.1"/>
    </source>
</evidence>
<dbReference type="InterPro" id="IPR050271">
    <property type="entry name" value="UDP-glycosyltransferase"/>
</dbReference>
<proteinExistence type="inferred from homology"/>
<dbReference type="FunFam" id="3.40.50.2000:FF:000144">
    <property type="entry name" value="UDP-glucuronosyltransferase"/>
    <property type="match status" value="1"/>
</dbReference>
<dbReference type="Gene3D" id="3.40.50.2000">
    <property type="entry name" value="Glycogen Phosphorylase B"/>
    <property type="match status" value="2"/>
</dbReference>
<keyword evidence="5" id="KW-0472">Membrane</keyword>
<keyword evidence="7" id="KW-1185">Reference proteome</keyword>
<comment type="similarity">
    <text evidence="1 4">Belongs to the UDP-glycosyltransferase family.</text>
</comment>
<keyword evidence="3 4" id="KW-0808">Transferase</keyword>
<organism evidence="6 7">
    <name type="scientific">Hermetia illucens</name>
    <name type="common">Black soldier fly</name>
    <dbReference type="NCBI Taxonomy" id="343691"/>
    <lineage>
        <taxon>Eukaryota</taxon>
        <taxon>Metazoa</taxon>
        <taxon>Ecdysozoa</taxon>
        <taxon>Arthropoda</taxon>
        <taxon>Hexapoda</taxon>
        <taxon>Insecta</taxon>
        <taxon>Pterygota</taxon>
        <taxon>Neoptera</taxon>
        <taxon>Endopterygota</taxon>
        <taxon>Diptera</taxon>
        <taxon>Brachycera</taxon>
        <taxon>Stratiomyomorpha</taxon>
        <taxon>Stratiomyidae</taxon>
        <taxon>Hermetiinae</taxon>
        <taxon>Hermetia</taxon>
    </lineage>
</organism>
<evidence type="ECO:0008006" key="8">
    <source>
        <dbReference type="Google" id="ProtNLM"/>
    </source>
</evidence>